<dbReference type="PROSITE" id="PS51857">
    <property type="entry name" value="CSD_2"/>
    <property type="match status" value="1"/>
</dbReference>
<name>A0A8J7Z3A0_9CYAN</name>
<accession>A0A8J7Z3A0</accession>
<feature type="transmembrane region" description="Helical" evidence="1">
    <location>
        <begin position="91"/>
        <end position="110"/>
    </location>
</feature>
<feature type="transmembrane region" description="Helical" evidence="1">
    <location>
        <begin position="189"/>
        <end position="207"/>
    </location>
</feature>
<keyword evidence="1" id="KW-1133">Transmembrane helix</keyword>
<dbReference type="EMBL" id="WVIE01000034">
    <property type="protein sequence ID" value="NDJ19602.1"/>
    <property type="molecule type" value="Genomic_DNA"/>
</dbReference>
<keyword evidence="1" id="KW-0472">Membrane</keyword>
<evidence type="ECO:0000259" key="2">
    <source>
        <dbReference type="PROSITE" id="PS51857"/>
    </source>
</evidence>
<feature type="transmembrane region" description="Helical" evidence="1">
    <location>
        <begin position="116"/>
        <end position="139"/>
    </location>
</feature>
<dbReference type="PROSITE" id="PS00352">
    <property type="entry name" value="CSD_1"/>
    <property type="match status" value="1"/>
</dbReference>
<gene>
    <name evidence="3" type="ORF">GS601_20315</name>
</gene>
<dbReference type="Pfam" id="PF06961">
    <property type="entry name" value="DUF1294"/>
    <property type="match status" value="1"/>
</dbReference>
<dbReference type="AlphaFoldDB" id="A0A8J7Z3A0"/>
<dbReference type="Pfam" id="PF00313">
    <property type="entry name" value="CSD"/>
    <property type="match status" value="1"/>
</dbReference>
<proteinExistence type="predicted"/>
<dbReference type="InterPro" id="IPR052069">
    <property type="entry name" value="Ca-reg_mRNA-binding_domain"/>
</dbReference>
<dbReference type="GO" id="GO:0043488">
    <property type="term" value="P:regulation of mRNA stability"/>
    <property type="evidence" value="ECO:0007669"/>
    <property type="project" value="TreeGrafter"/>
</dbReference>
<comment type="caution">
    <text evidence="3">The sequence shown here is derived from an EMBL/GenBank/DDBJ whole genome shotgun (WGS) entry which is preliminary data.</text>
</comment>
<dbReference type="Proteomes" id="UP000646053">
    <property type="component" value="Unassembled WGS sequence"/>
</dbReference>
<dbReference type="InterPro" id="IPR019844">
    <property type="entry name" value="CSD_CS"/>
</dbReference>
<dbReference type="InterPro" id="IPR012340">
    <property type="entry name" value="NA-bd_OB-fold"/>
</dbReference>
<evidence type="ECO:0000313" key="4">
    <source>
        <dbReference type="Proteomes" id="UP000646053"/>
    </source>
</evidence>
<dbReference type="GO" id="GO:0003730">
    <property type="term" value="F:mRNA 3'-UTR binding"/>
    <property type="evidence" value="ECO:0007669"/>
    <property type="project" value="TreeGrafter"/>
</dbReference>
<keyword evidence="4" id="KW-1185">Reference proteome</keyword>
<sequence>MKPGLRRGQLTTWKDEQGFGFIQPADGSQDVFLHITALKDRTRRPKAGDVIYYHLTFNQNREVRADKAFILGARAKSTSASRRKSTSRKTVLKHLVLVLETLFLSALPLWGSIQFAWAIANPIPLILYPVMGLWTFALYKDDKSRAKRDEWRIPENRLHLYELAGGWLGGFIAQRTIRHKNQKRSYQAVFWVIVTLHLLFWLGWFFLSKTR</sequence>
<protein>
    <submittedName>
        <fullName evidence="3">DUF1294 domain-containing protein</fullName>
    </submittedName>
</protein>
<dbReference type="GO" id="GO:0005737">
    <property type="term" value="C:cytoplasm"/>
    <property type="evidence" value="ECO:0007669"/>
    <property type="project" value="TreeGrafter"/>
</dbReference>
<dbReference type="Gene3D" id="2.40.50.140">
    <property type="entry name" value="Nucleic acid-binding proteins"/>
    <property type="match status" value="1"/>
</dbReference>
<feature type="domain" description="CSD" evidence="2">
    <location>
        <begin position="5"/>
        <end position="70"/>
    </location>
</feature>
<keyword evidence="1" id="KW-0812">Transmembrane</keyword>
<dbReference type="PANTHER" id="PTHR12962">
    <property type="entry name" value="CALCIUM-REGULATED HEAT STABLE PROTEIN CRHSP-24-RELATED"/>
    <property type="match status" value="1"/>
</dbReference>
<evidence type="ECO:0000256" key="1">
    <source>
        <dbReference type="SAM" id="Phobius"/>
    </source>
</evidence>
<reference evidence="3" key="1">
    <citation type="submission" date="2019-12" db="EMBL/GenBank/DDBJ databases">
        <title>High-Quality draft genome sequences of three cyanobacteria isolated from the limestone walls of the Old Cathedral of Coimbra.</title>
        <authorList>
            <person name="Tiago I."/>
            <person name="Soares F."/>
            <person name="Portugal A."/>
        </authorList>
    </citation>
    <scope>NUCLEOTIDE SEQUENCE</scope>
    <source>
        <strain evidence="3">A</strain>
    </source>
</reference>
<evidence type="ECO:0000313" key="3">
    <source>
        <dbReference type="EMBL" id="NDJ19602.1"/>
    </source>
</evidence>
<dbReference type="RefSeq" id="WP_162425130.1">
    <property type="nucleotide sequence ID" value="NZ_WVIE01000034.1"/>
</dbReference>
<dbReference type="InterPro" id="IPR010718">
    <property type="entry name" value="DUF1294"/>
</dbReference>
<dbReference type="InterPro" id="IPR002059">
    <property type="entry name" value="CSP_DNA-bd"/>
</dbReference>
<dbReference type="PANTHER" id="PTHR12962:SF1">
    <property type="entry name" value="COLD SHOCK DOMAIN-CONTAINING PROTEIN CG9705"/>
    <property type="match status" value="1"/>
</dbReference>
<dbReference type="CDD" id="cd04458">
    <property type="entry name" value="CSP_CDS"/>
    <property type="match status" value="1"/>
</dbReference>
<dbReference type="SUPFAM" id="SSF50249">
    <property type="entry name" value="Nucleic acid-binding proteins"/>
    <property type="match status" value="1"/>
</dbReference>
<organism evidence="3 4">
    <name type="scientific">Myxacorys almedinensis A</name>
    <dbReference type="NCBI Taxonomy" id="2690445"/>
    <lineage>
        <taxon>Bacteria</taxon>
        <taxon>Bacillati</taxon>
        <taxon>Cyanobacteriota</taxon>
        <taxon>Cyanophyceae</taxon>
        <taxon>Leptolyngbyales</taxon>
        <taxon>Leptolyngbyaceae</taxon>
        <taxon>Myxacorys</taxon>
        <taxon>Myxacorys almedinensis</taxon>
    </lineage>
</organism>